<name>A0A848G7V3_9RHOO</name>
<dbReference type="HAMAP" id="MF_01202">
    <property type="entry name" value="DadA"/>
    <property type="match status" value="1"/>
</dbReference>
<comment type="similarity">
    <text evidence="2 7">Belongs to the DadA oxidoreductase family.</text>
</comment>
<reference evidence="9 10" key="1">
    <citation type="submission" date="2020-04" db="EMBL/GenBank/DDBJ databases">
        <title>Zoogloea sp. G-4-1-14 isolated from soil.</title>
        <authorList>
            <person name="Dahal R.H."/>
        </authorList>
    </citation>
    <scope>NUCLEOTIDE SEQUENCE [LARGE SCALE GENOMIC DNA]</scope>
    <source>
        <strain evidence="9 10">G-4-1-14</strain>
    </source>
</reference>
<evidence type="ECO:0000256" key="3">
    <source>
        <dbReference type="ARBA" id="ARBA00022630"/>
    </source>
</evidence>
<gene>
    <name evidence="7" type="primary">dadA</name>
    <name evidence="9" type="ORF">HHL15_21215</name>
</gene>
<protein>
    <recommendedName>
        <fullName evidence="7">D-amino acid dehydrogenase</fullName>
        <ecNumber evidence="7">1.4.99.-</ecNumber>
    </recommendedName>
</protein>
<dbReference type="AlphaFoldDB" id="A0A848G7V3"/>
<dbReference type="Gene3D" id="3.30.9.10">
    <property type="entry name" value="D-Amino Acid Oxidase, subunit A, domain 2"/>
    <property type="match status" value="1"/>
</dbReference>
<keyword evidence="3 7" id="KW-0285">Flavoprotein</keyword>
<dbReference type="Gene3D" id="3.50.50.60">
    <property type="entry name" value="FAD/NAD(P)-binding domain"/>
    <property type="match status" value="2"/>
</dbReference>
<dbReference type="GO" id="GO:0005737">
    <property type="term" value="C:cytoplasm"/>
    <property type="evidence" value="ECO:0007669"/>
    <property type="project" value="TreeGrafter"/>
</dbReference>
<dbReference type="InterPro" id="IPR006076">
    <property type="entry name" value="FAD-dep_OxRdtase"/>
</dbReference>
<dbReference type="SUPFAM" id="SSF54373">
    <property type="entry name" value="FAD-linked reductases, C-terminal domain"/>
    <property type="match status" value="1"/>
</dbReference>
<dbReference type="InterPro" id="IPR036188">
    <property type="entry name" value="FAD/NAD-bd_sf"/>
</dbReference>
<dbReference type="FunFam" id="3.50.50.60:FF:000020">
    <property type="entry name" value="D-amino acid dehydrogenase"/>
    <property type="match status" value="1"/>
</dbReference>
<evidence type="ECO:0000259" key="8">
    <source>
        <dbReference type="Pfam" id="PF01266"/>
    </source>
</evidence>
<dbReference type="GO" id="GO:0008718">
    <property type="term" value="F:D-amino-acid dehydrogenase activity"/>
    <property type="evidence" value="ECO:0007669"/>
    <property type="project" value="UniProtKB-UniRule"/>
</dbReference>
<keyword evidence="4 7" id="KW-0274">FAD</keyword>
<evidence type="ECO:0000256" key="5">
    <source>
        <dbReference type="ARBA" id="ARBA00023002"/>
    </source>
</evidence>
<organism evidence="9 10">
    <name type="scientific">Zoogloea dura</name>
    <dbReference type="NCBI Taxonomy" id="2728840"/>
    <lineage>
        <taxon>Bacteria</taxon>
        <taxon>Pseudomonadati</taxon>
        <taxon>Pseudomonadota</taxon>
        <taxon>Betaproteobacteria</taxon>
        <taxon>Rhodocyclales</taxon>
        <taxon>Zoogloeaceae</taxon>
        <taxon>Zoogloea</taxon>
    </lineage>
</organism>
<comment type="catalytic activity">
    <reaction evidence="6 7">
        <text>a D-alpha-amino acid + A + H2O = a 2-oxocarboxylate + AH2 + NH4(+)</text>
        <dbReference type="Rhea" id="RHEA:18125"/>
        <dbReference type="ChEBI" id="CHEBI:13193"/>
        <dbReference type="ChEBI" id="CHEBI:15377"/>
        <dbReference type="ChEBI" id="CHEBI:17499"/>
        <dbReference type="ChEBI" id="CHEBI:28938"/>
        <dbReference type="ChEBI" id="CHEBI:35179"/>
        <dbReference type="ChEBI" id="CHEBI:59871"/>
    </reaction>
</comment>
<dbReference type="Pfam" id="PF01266">
    <property type="entry name" value="DAO"/>
    <property type="match status" value="1"/>
</dbReference>
<dbReference type="GO" id="GO:0055130">
    <property type="term" value="P:D-alanine catabolic process"/>
    <property type="evidence" value="ECO:0007669"/>
    <property type="project" value="TreeGrafter"/>
</dbReference>
<feature type="binding site" evidence="7">
    <location>
        <begin position="3"/>
        <end position="17"/>
    </location>
    <ligand>
        <name>FAD</name>
        <dbReference type="ChEBI" id="CHEBI:57692"/>
    </ligand>
</feature>
<sequence>MRVAVLGSGVIGTTIAYYLARDGHEVTVVERQPGPALETSFANAGEVSPGYSAPWAGPGVPLKAIKWLLMHHSPLVIKPFLDPSMLRWCASMLRNCTEARYRINKGRMVRLAEYSRDCLKALRADTGIRYDERTQGTLQLFRNQAQLDGVGKDVEILKAFGVPFELLDRPGYLAHEPALAGVQHKFVGGLRLPGDETGDCYLFTRALADMAREMGVDFRFGEHIHGLQRAGGRIAGVHTSRGEIKADAYVLALGSYSKAMLAPLGIRVPVYPVKGYSITVPILDAAQAPESTLMDETHKVAVTRLGDRIRVGGTAQLSGFDLSLDAARRSTLEFVVGDLFPHGGDVARAEFWTGLRPMTPDGTPIVGETSYPNLYLSTGHGTLGWTMAAGTGRVMADIIGGRSPEIRVDDLAVSRYA</sequence>
<comment type="cofactor">
    <cofactor evidence="1 7">
        <name>FAD</name>
        <dbReference type="ChEBI" id="CHEBI:57692"/>
    </cofactor>
</comment>
<accession>A0A848G7V3</accession>
<dbReference type="Proteomes" id="UP000580043">
    <property type="component" value="Unassembled WGS sequence"/>
</dbReference>
<evidence type="ECO:0000256" key="2">
    <source>
        <dbReference type="ARBA" id="ARBA00009410"/>
    </source>
</evidence>
<comment type="caution">
    <text evidence="9">The sequence shown here is derived from an EMBL/GenBank/DDBJ whole genome shotgun (WGS) entry which is preliminary data.</text>
</comment>
<dbReference type="GO" id="GO:0005886">
    <property type="term" value="C:plasma membrane"/>
    <property type="evidence" value="ECO:0007669"/>
    <property type="project" value="TreeGrafter"/>
</dbReference>
<evidence type="ECO:0000313" key="10">
    <source>
        <dbReference type="Proteomes" id="UP000580043"/>
    </source>
</evidence>
<dbReference type="NCBIfam" id="NF001933">
    <property type="entry name" value="PRK00711.1"/>
    <property type="match status" value="1"/>
</dbReference>
<evidence type="ECO:0000256" key="7">
    <source>
        <dbReference type="HAMAP-Rule" id="MF_01202"/>
    </source>
</evidence>
<dbReference type="EC" id="1.4.99.-" evidence="7"/>
<comment type="function">
    <text evidence="7">Oxidative deamination of D-amino acids.</text>
</comment>
<keyword evidence="10" id="KW-1185">Reference proteome</keyword>
<evidence type="ECO:0000256" key="4">
    <source>
        <dbReference type="ARBA" id="ARBA00022827"/>
    </source>
</evidence>
<feature type="domain" description="FAD dependent oxidoreductase" evidence="8">
    <location>
        <begin position="2"/>
        <end position="397"/>
    </location>
</feature>
<proteinExistence type="inferred from homology"/>
<dbReference type="PANTHER" id="PTHR13847">
    <property type="entry name" value="SARCOSINE DEHYDROGENASE-RELATED"/>
    <property type="match status" value="1"/>
</dbReference>
<dbReference type="EMBL" id="JABBGA010000024">
    <property type="protein sequence ID" value="NML28287.1"/>
    <property type="molecule type" value="Genomic_DNA"/>
</dbReference>
<dbReference type="InterPro" id="IPR023080">
    <property type="entry name" value="DadA"/>
</dbReference>
<dbReference type="PANTHER" id="PTHR13847:SF280">
    <property type="entry name" value="D-AMINO ACID DEHYDROGENASE"/>
    <property type="match status" value="1"/>
</dbReference>
<evidence type="ECO:0000256" key="6">
    <source>
        <dbReference type="ARBA" id="ARBA00047884"/>
    </source>
</evidence>
<dbReference type="RefSeq" id="WP_169147816.1">
    <property type="nucleotide sequence ID" value="NZ_JABBGA010000024.1"/>
</dbReference>
<keyword evidence="5 7" id="KW-0560">Oxidoreductase</keyword>
<evidence type="ECO:0000313" key="9">
    <source>
        <dbReference type="EMBL" id="NML28287.1"/>
    </source>
</evidence>
<evidence type="ECO:0000256" key="1">
    <source>
        <dbReference type="ARBA" id="ARBA00001974"/>
    </source>
</evidence>
<dbReference type="SUPFAM" id="SSF51905">
    <property type="entry name" value="FAD/NAD(P)-binding domain"/>
    <property type="match status" value="1"/>
</dbReference>